<gene>
    <name evidence="2" type="ORF">soil367_09700</name>
</gene>
<feature type="transmembrane region" description="Helical" evidence="1">
    <location>
        <begin position="38"/>
        <end position="55"/>
    </location>
</feature>
<dbReference type="RefSeq" id="WP_136548901.1">
    <property type="nucleotide sequence ID" value="NZ_CP031093.1"/>
</dbReference>
<dbReference type="OrthoDB" id="9156649at2"/>
<reference evidence="2 3" key="1">
    <citation type="submission" date="2018-07" db="EMBL/GenBank/DDBJ databases">
        <title>Marsedoiliclastica nanhaica gen. nov. sp. nov., a novel marine hydrocarbonoclastic bacterium isolated from an in-situ enriched hydrocarbon-degrading consortium in deep-sea sediment.</title>
        <authorList>
            <person name="Dong C."/>
            <person name="Ma T."/>
            <person name="Liu R."/>
            <person name="Shao Z."/>
        </authorList>
    </citation>
    <scope>NUCLEOTIDE SEQUENCE [LARGE SCALE GENOMIC DNA]</scope>
    <source>
        <strain evidence="3">soil36-7</strain>
    </source>
</reference>
<keyword evidence="3" id="KW-1185">Reference proteome</keyword>
<dbReference type="AlphaFoldDB" id="A0A4V1D8S2"/>
<keyword evidence="1" id="KW-1133">Transmembrane helix</keyword>
<dbReference type="KEGG" id="hmi:soil367_09700"/>
<keyword evidence="1" id="KW-0472">Membrane</keyword>
<feature type="transmembrane region" description="Helical" evidence="1">
    <location>
        <begin position="6"/>
        <end position="26"/>
    </location>
</feature>
<sequence length="216" mass="24081">MMSGSATVWLFVAAAVLTLAGLLFFLRPRWLLGWLKGTAAFSFILLGVFLFLLAWDLTSYYRLSQQETVATVTIRQAGPQQWSLSLASEALPGGRQAYLLEGDQWQLDARVLRFSGPLQWLGLKPAYKLERLSGRYMALEEARNRRPTVHGLAGGGWVDFWALDQKLELPLVESQFGSATYMPLRNNAIYNVLLGQNGINAVAVNDEARSAVSNWQ</sequence>
<keyword evidence="1" id="KW-0812">Transmembrane</keyword>
<evidence type="ECO:0000313" key="2">
    <source>
        <dbReference type="EMBL" id="QCF26180.1"/>
    </source>
</evidence>
<evidence type="ECO:0000256" key="1">
    <source>
        <dbReference type="SAM" id="Phobius"/>
    </source>
</evidence>
<name>A0A4V1D8S2_9ALTE</name>
<accession>A0A4V1D8S2</accession>
<organism evidence="2 3">
    <name type="scientific">Hydrocarboniclastica marina</name>
    <dbReference type="NCBI Taxonomy" id="2259620"/>
    <lineage>
        <taxon>Bacteria</taxon>
        <taxon>Pseudomonadati</taxon>
        <taxon>Pseudomonadota</taxon>
        <taxon>Gammaproteobacteria</taxon>
        <taxon>Alteromonadales</taxon>
        <taxon>Alteromonadaceae</taxon>
        <taxon>Hydrocarboniclastica</taxon>
    </lineage>
</organism>
<evidence type="ECO:0000313" key="3">
    <source>
        <dbReference type="Proteomes" id="UP000298049"/>
    </source>
</evidence>
<proteinExistence type="predicted"/>
<dbReference type="EMBL" id="CP031093">
    <property type="protein sequence ID" value="QCF26180.1"/>
    <property type="molecule type" value="Genomic_DNA"/>
</dbReference>
<protein>
    <submittedName>
        <fullName evidence="2">Multidrug transporter</fullName>
    </submittedName>
</protein>
<dbReference type="Proteomes" id="UP000298049">
    <property type="component" value="Chromosome"/>
</dbReference>